<dbReference type="InterPro" id="IPR036977">
    <property type="entry name" value="DNA_primase_Znf_CHC2"/>
</dbReference>
<evidence type="ECO:0000256" key="9">
    <source>
        <dbReference type="ARBA" id="ARBA00022842"/>
    </source>
</evidence>
<dbReference type="Pfam" id="PF10410">
    <property type="entry name" value="DnaB_bind"/>
    <property type="match status" value="1"/>
</dbReference>
<evidence type="ECO:0000256" key="3">
    <source>
        <dbReference type="ARBA" id="ARBA00022679"/>
    </source>
</evidence>
<dbReference type="PANTHER" id="PTHR30313:SF2">
    <property type="entry name" value="DNA PRIMASE"/>
    <property type="match status" value="1"/>
</dbReference>
<evidence type="ECO:0000313" key="15">
    <source>
        <dbReference type="EMBL" id="XAY06170.1"/>
    </source>
</evidence>
<comment type="domain">
    <text evidence="12">Contains an N-terminal zinc-binding domain, a central core domain that contains the primase activity, and a C-terminal DnaB-binding domain.</text>
</comment>
<dbReference type="RefSeq" id="WP_354697407.1">
    <property type="nucleotide sequence ID" value="NZ_CP114014.1"/>
</dbReference>
<feature type="compositionally biased region" description="Low complexity" evidence="13">
    <location>
        <begin position="437"/>
        <end position="473"/>
    </location>
</feature>
<keyword evidence="10 12" id="KW-0238">DNA-binding</keyword>
<dbReference type="GO" id="GO:0000428">
    <property type="term" value="C:DNA-directed RNA polymerase complex"/>
    <property type="evidence" value="ECO:0007669"/>
    <property type="project" value="UniProtKB-KW"/>
</dbReference>
<evidence type="ECO:0000259" key="14">
    <source>
        <dbReference type="PROSITE" id="PS50880"/>
    </source>
</evidence>
<keyword evidence="9" id="KW-0460">Magnesium</keyword>
<evidence type="ECO:0000256" key="2">
    <source>
        <dbReference type="ARBA" id="ARBA00022515"/>
    </source>
</evidence>
<dbReference type="InterPro" id="IPR006171">
    <property type="entry name" value="TOPRIM_dom"/>
</dbReference>
<organism evidence="15">
    <name type="scientific">Paraconexibacter sp. AEG42_29</name>
    <dbReference type="NCBI Taxonomy" id="2997339"/>
    <lineage>
        <taxon>Bacteria</taxon>
        <taxon>Bacillati</taxon>
        <taxon>Actinomycetota</taxon>
        <taxon>Thermoleophilia</taxon>
        <taxon>Solirubrobacterales</taxon>
        <taxon>Paraconexibacteraceae</taxon>
        <taxon>Paraconexibacter</taxon>
    </lineage>
</organism>
<dbReference type="PANTHER" id="PTHR30313">
    <property type="entry name" value="DNA PRIMASE"/>
    <property type="match status" value="1"/>
</dbReference>
<dbReference type="InterPro" id="IPR002694">
    <property type="entry name" value="Znf_CHC2"/>
</dbReference>
<dbReference type="SMART" id="SM00493">
    <property type="entry name" value="TOPRIM"/>
    <property type="match status" value="1"/>
</dbReference>
<dbReference type="GO" id="GO:0003899">
    <property type="term" value="F:DNA-directed RNA polymerase activity"/>
    <property type="evidence" value="ECO:0007669"/>
    <property type="project" value="UniProtKB-UniRule"/>
</dbReference>
<keyword evidence="8 12" id="KW-0862">Zinc</keyword>
<dbReference type="InterPro" id="IPR030846">
    <property type="entry name" value="DnaG_bac"/>
</dbReference>
<dbReference type="Gene3D" id="3.40.1360.10">
    <property type="match status" value="1"/>
</dbReference>
<evidence type="ECO:0000256" key="12">
    <source>
        <dbReference type="HAMAP-Rule" id="MF_00974"/>
    </source>
</evidence>
<dbReference type="PROSITE" id="PS50880">
    <property type="entry name" value="TOPRIM"/>
    <property type="match status" value="1"/>
</dbReference>
<dbReference type="EMBL" id="CP114014">
    <property type="protein sequence ID" value="XAY06170.1"/>
    <property type="molecule type" value="Genomic_DNA"/>
</dbReference>
<evidence type="ECO:0000256" key="4">
    <source>
        <dbReference type="ARBA" id="ARBA00022695"/>
    </source>
</evidence>
<dbReference type="InterPro" id="IPR034151">
    <property type="entry name" value="TOPRIM_DnaG_bac"/>
</dbReference>
<dbReference type="EC" id="2.7.7.101" evidence="12"/>
<dbReference type="Gene3D" id="3.90.980.10">
    <property type="entry name" value="DNA primase, catalytic core, N-terminal domain"/>
    <property type="match status" value="1"/>
</dbReference>
<comment type="cofactor">
    <cofactor evidence="12">
        <name>Zn(2+)</name>
        <dbReference type="ChEBI" id="CHEBI:29105"/>
    </cofactor>
    <text evidence="12">Binds 1 zinc ion per monomer.</text>
</comment>
<feature type="zinc finger region" description="CHC2-type" evidence="12">
    <location>
        <begin position="40"/>
        <end position="64"/>
    </location>
</feature>
<feature type="compositionally biased region" description="Basic and acidic residues" evidence="13">
    <location>
        <begin position="597"/>
        <end position="607"/>
    </location>
</feature>
<dbReference type="HAMAP" id="MF_00974">
    <property type="entry name" value="DNA_primase_DnaG"/>
    <property type="match status" value="1"/>
</dbReference>
<comment type="function">
    <text evidence="12">RNA polymerase that catalyzes the synthesis of short RNA molecules used as primers for DNA polymerase during DNA replication.</text>
</comment>
<keyword evidence="2 12" id="KW-0639">Primosome</keyword>
<evidence type="ECO:0000256" key="8">
    <source>
        <dbReference type="ARBA" id="ARBA00022833"/>
    </source>
</evidence>
<dbReference type="InterPro" id="IPR006295">
    <property type="entry name" value="DNA_primase_DnaG"/>
</dbReference>
<evidence type="ECO:0000256" key="5">
    <source>
        <dbReference type="ARBA" id="ARBA00022705"/>
    </source>
</evidence>
<keyword evidence="5 12" id="KW-0235">DNA replication</keyword>
<dbReference type="GO" id="GO:1990077">
    <property type="term" value="C:primosome complex"/>
    <property type="evidence" value="ECO:0007669"/>
    <property type="project" value="UniProtKB-KW"/>
</dbReference>
<dbReference type="SUPFAM" id="SSF57783">
    <property type="entry name" value="Zinc beta-ribbon"/>
    <property type="match status" value="1"/>
</dbReference>
<feature type="domain" description="Toprim" evidence="14">
    <location>
        <begin position="263"/>
        <end position="344"/>
    </location>
</feature>
<reference evidence="15" key="1">
    <citation type="submission" date="2022-12" db="EMBL/GenBank/DDBJ databases">
        <title>Paraconexibacter alkalitolerans sp. nov. and Baekduia alba sp. nov., isolated from soil and emended description of the genera Paraconexibacter (Chun et al., 2020) and Baekduia (An et al., 2020).</title>
        <authorList>
            <person name="Vieira S."/>
            <person name="Huber K.J."/>
            <person name="Geppert A."/>
            <person name="Wolf J."/>
            <person name="Neumann-Schaal M."/>
            <person name="Muesken M."/>
            <person name="Overmann J."/>
        </authorList>
    </citation>
    <scope>NUCLEOTIDE SEQUENCE</scope>
    <source>
        <strain evidence="15">AEG42_29</strain>
    </source>
</reference>
<comment type="catalytic activity">
    <reaction evidence="12">
        <text>ssDNA + n NTP = ssDNA/pppN(pN)n-1 hybrid + (n-1) diphosphate.</text>
        <dbReference type="EC" id="2.7.7.101"/>
    </reaction>
</comment>
<dbReference type="AlphaFoldDB" id="A0AAU7AWU2"/>
<dbReference type="CDD" id="cd03364">
    <property type="entry name" value="TOPRIM_DnaG_primases"/>
    <property type="match status" value="1"/>
</dbReference>
<dbReference type="NCBIfam" id="TIGR01391">
    <property type="entry name" value="dnaG"/>
    <property type="match status" value="1"/>
</dbReference>
<gene>
    <name evidence="12" type="primary">dnaG</name>
    <name evidence="15" type="ORF">DSM112329_03034</name>
</gene>
<dbReference type="KEGG" id="parq:DSM112329_03034"/>
<feature type="compositionally biased region" description="Low complexity" evidence="13">
    <location>
        <begin position="505"/>
        <end position="521"/>
    </location>
</feature>
<keyword evidence="7 12" id="KW-0863">Zinc-finger</keyword>
<evidence type="ECO:0000256" key="6">
    <source>
        <dbReference type="ARBA" id="ARBA00022723"/>
    </source>
</evidence>
<evidence type="ECO:0000256" key="11">
    <source>
        <dbReference type="ARBA" id="ARBA00023163"/>
    </source>
</evidence>
<dbReference type="GO" id="GO:0006269">
    <property type="term" value="P:DNA replication, synthesis of primer"/>
    <property type="evidence" value="ECO:0007669"/>
    <property type="project" value="UniProtKB-UniRule"/>
</dbReference>
<dbReference type="SUPFAM" id="SSF56731">
    <property type="entry name" value="DNA primase core"/>
    <property type="match status" value="1"/>
</dbReference>
<dbReference type="Gene3D" id="3.90.580.10">
    <property type="entry name" value="Zinc finger, CHC2-type domain"/>
    <property type="match status" value="1"/>
</dbReference>
<evidence type="ECO:0000256" key="10">
    <source>
        <dbReference type="ARBA" id="ARBA00023125"/>
    </source>
</evidence>
<dbReference type="Pfam" id="PF13155">
    <property type="entry name" value="Toprim_2"/>
    <property type="match status" value="1"/>
</dbReference>
<evidence type="ECO:0000256" key="13">
    <source>
        <dbReference type="SAM" id="MobiDB-lite"/>
    </source>
</evidence>
<dbReference type="FunFam" id="3.90.580.10:FF:000001">
    <property type="entry name" value="DNA primase"/>
    <property type="match status" value="1"/>
</dbReference>
<dbReference type="Pfam" id="PF01807">
    <property type="entry name" value="Zn_ribbon_DnaG"/>
    <property type="match status" value="1"/>
</dbReference>
<keyword evidence="3 12" id="KW-0808">Transferase</keyword>
<name>A0AAU7AWU2_9ACTN</name>
<dbReference type="GO" id="GO:0005737">
    <property type="term" value="C:cytoplasm"/>
    <property type="evidence" value="ECO:0007669"/>
    <property type="project" value="TreeGrafter"/>
</dbReference>
<comment type="similarity">
    <text evidence="12">Belongs to the DnaG primase family.</text>
</comment>
<evidence type="ECO:0000256" key="1">
    <source>
        <dbReference type="ARBA" id="ARBA00022478"/>
    </source>
</evidence>
<keyword evidence="6 12" id="KW-0479">Metal-binding</keyword>
<feature type="region of interest" description="Disordered" evidence="13">
    <location>
        <begin position="437"/>
        <end position="607"/>
    </location>
</feature>
<proteinExistence type="inferred from homology"/>
<comment type="subunit">
    <text evidence="12">Monomer. Interacts with DnaB.</text>
</comment>
<keyword evidence="1 12" id="KW-0240">DNA-directed RNA polymerase</keyword>
<dbReference type="Pfam" id="PF08275">
    <property type="entry name" value="DNAG_N"/>
    <property type="match status" value="1"/>
</dbReference>
<dbReference type="SMART" id="SM00400">
    <property type="entry name" value="ZnF_CHCC"/>
    <property type="match status" value="1"/>
</dbReference>
<dbReference type="InterPro" id="IPR050219">
    <property type="entry name" value="DnaG_primase"/>
</dbReference>
<dbReference type="InterPro" id="IPR013264">
    <property type="entry name" value="DNAG_N"/>
</dbReference>
<protein>
    <recommendedName>
        <fullName evidence="12">DNA primase</fullName>
        <ecNumber evidence="12">2.7.7.101</ecNumber>
    </recommendedName>
</protein>
<sequence>MARYTDTSKERVKDSVDMLALVGQYTDLRKSGPVNYKGLCPFHDERTPSFNVNVDEKFFKCFGCGEGGDALTFVQKKEGLDFVGSLEHLAERFGVELEVEDEDPRAAQARARQARLGELLSRTADFYVRHLWESKEASHARAYLTERGMDEALLREFRVGYAPRKWDAVLIPSRRAGYTEQDLLDVGLVIRSQKGGAPYDRFRARITFPLCDRRGRVMGFGARRLAEDDKGPKYLNSNDGPLFHKGKNVYASDIARAHATKAGQVILAEGYTDVIALHQAGLRNTVGLMGTSLTTDQVTELARLASVVVLALDADSAGQEAMLRAAQVAAGRKVQLRVVKLPAGMDPADLVQAEGADAMRRLVDESVPFVSFRVHRTLETANLMSSEGRDEAFGALKPVLDEVPAGALREELVRVVADRTDMPASVIERELATRPVVAPRAPASSSSLSSRPAGGAPQRPAGPRQQLQAAQPRVAGADPRDVRGQATQPNRPPQANRPAQPVQAPRPTGTPGAGPTAAADRGTGGVTTVLAGEGWEGMDALEPHPDELDPGAAPDVQVPTPATPPSAATSQAQPARAGAPAQSPAAAVPTPEPADGPVRDPMPDGPHARMERALLIQVIAQPAIGRPALIELGGPDAFIPGVHQRAAAHLLTHDGPPMATVDESDPVLASLMAGLVIRATEQATDAATLEAEVLKLKLAAVDRQMRRAPKGEVPALARERQQLQIALREAIGRHMDASDTDR</sequence>
<evidence type="ECO:0000256" key="7">
    <source>
        <dbReference type="ARBA" id="ARBA00022771"/>
    </source>
</evidence>
<dbReference type="InterPro" id="IPR037068">
    <property type="entry name" value="DNA_primase_core_N_sf"/>
</dbReference>
<keyword evidence="4 12" id="KW-0548">Nucleotidyltransferase</keyword>
<keyword evidence="11 12" id="KW-0804">Transcription</keyword>
<accession>A0AAU7AWU2</accession>
<dbReference type="GO" id="GO:0008270">
    <property type="term" value="F:zinc ion binding"/>
    <property type="evidence" value="ECO:0007669"/>
    <property type="project" value="UniProtKB-UniRule"/>
</dbReference>
<feature type="compositionally biased region" description="Low complexity" evidence="13">
    <location>
        <begin position="565"/>
        <end position="589"/>
    </location>
</feature>
<dbReference type="GO" id="GO:0003677">
    <property type="term" value="F:DNA binding"/>
    <property type="evidence" value="ECO:0007669"/>
    <property type="project" value="UniProtKB-KW"/>
</dbReference>
<dbReference type="InterPro" id="IPR019475">
    <property type="entry name" value="DNA_primase_DnaB-bd"/>
</dbReference>